<evidence type="ECO:0000313" key="2">
    <source>
        <dbReference type="EMBL" id="JAA72116.1"/>
    </source>
</evidence>
<evidence type="ECO:0000256" key="1">
    <source>
        <dbReference type="ARBA" id="ARBA00017902"/>
    </source>
</evidence>
<dbReference type="InterPro" id="IPR020309">
    <property type="entry name" value="Smim-14"/>
</dbReference>
<dbReference type="PANTHER" id="PTHR31019:SF1">
    <property type="entry name" value="SMALL INTEGRAL MEMBRANE PROTEIN 14"/>
    <property type="match status" value="1"/>
</dbReference>
<reference evidence="2" key="1">
    <citation type="submission" date="2012-12" db="EMBL/GenBank/DDBJ databases">
        <title>Identification and characterization of a phenylalanine ammonia-lyase gene family in Isatis indigotica Fort.</title>
        <authorList>
            <person name="Liu Q."/>
            <person name="Chen J."/>
            <person name="Zhou X."/>
            <person name="Di P."/>
            <person name="Xiao Y."/>
            <person name="Xuan H."/>
            <person name="Zhang L."/>
            <person name="Chen W."/>
        </authorList>
    </citation>
    <scope>NUCLEOTIDE SEQUENCE</scope>
    <source>
        <tissue evidence="2">Salivary gland</tissue>
    </source>
</reference>
<protein>
    <recommendedName>
        <fullName evidence="1">Small integral membrane protein 14</fullName>
    </recommendedName>
</protein>
<dbReference type="AlphaFoldDB" id="A0A0K8RM10"/>
<dbReference type="Pfam" id="PF11027">
    <property type="entry name" value="DUF2615"/>
    <property type="match status" value="1"/>
</dbReference>
<organism evidence="2">
    <name type="scientific">Ixodes ricinus</name>
    <name type="common">Common tick</name>
    <name type="synonym">Acarus ricinus</name>
    <dbReference type="NCBI Taxonomy" id="34613"/>
    <lineage>
        <taxon>Eukaryota</taxon>
        <taxon>Metazoa</taxon>
        <taxon>Ecdysozoa</taxon>
        <taxon>Arthropoda</taxon>
        <taxon>Chelicerata</taxon>
        <taxon>Arachnida</taxon>
        <taxon>Acari</taxon>
        <taxon>Parasitiformes</taxon>
        <taxon>Ixodida</taxon>
        <taxon>Ixodoidea</taxon>
        <taxon>Ixodidae</taxon>
        <taxon>Ixodinae</taxon>
        <taxon>Ixodes</taxon>
    </lineage>
</organism>
<dbReference type="PANTHER" id="PTHR31019">
    <property type="entry name" value="SMALL INTEGRAL MEMBRANE PROTEIN 14"/>
    <property type="match status" value="1"/>
</dbReference>
<sequence length="82" mass="8674">MDDGFDPCECIFSHDAAMQRLISLLRSSQSTCTDSECYQDLPAMPHGRPDGSGPSFPSFLPSGRGVVGSATGVCTTFRSDAP</sequence>
<dbReference type="EMBL" id="GADI01001692">
    <property type="protein sequence ID" value="JAA72116.1"/>
    <property type="molecule type" value="mRNA"/>
</dbReference>
<name>A0A0K8RM10_IXORI</name>
<proteinExistence type="evidence at transcript level"/>
<dbReference type="GO" id="GO:0005783">
    <property type="term" value="C:endoplasmic reticulum"/>
    <property type="evidence" value="ECO:0007669"/>
    <property type="project" value="TreeGrafter"/>
</dbReference>
<accession>A0A0K8RM10</accession>